<dbReference type="EMBL" id="MT247729">
    <property type="protein sequence ID" value="QMI57779.1"/>
    <property type="molecule type" value="Genomic_DNA"/>
</dbReference>
<feature type="compositionally biased region" description="Basic residues" evidence="1">
    <location>
        <begin position="102"/>
        <end position="118"/>
    </location>
</feature>
<sequence length="162" mass="17956">MEWVMPQEIGIAIPNGWETTSSPEPPEPGSCPATTTTSTSKLLLPTPPSTPTMHTLDTAPPGDTLISTDSSVTFPQETGNDSSITIGDSDPKVSKLKFSTSKLKKSRSKTRRRQLPTTLRRRSRSLQILTTNSPMFWGMRRRARCRPSRRTSLCSRNTPTLR</sequence>
<evidence type="ECO:0000313" key="2">
    <source>
        <dbReference type="EMBL" id="QMI57779.1"/>
    </source>
</evidence>
<reference evidence="2" key="1">
    <citation type="journal article" date="2020" name="Sci">
        <title>Metagenomics characterisation of avian parvoviruses and picornaviruses from Australian wild ducks.</title>
        <authorList>
            <person name="Vibin J."/>
            <person name="Chamings A."/>
            <person name="Klaassen M."/>
            <person name="Bhatta T.R."/>
            <person name="Alexandersen S."/>
        </authorList>
    </citation>
    <scope>NUCLEOTIDE SEQUENCE</scope>
    <source>
        <strain evidence="2">PBDAAV/PBD12.16-AU-2016</strain>
    </source>
</reference>
<feature type="compositionally biased region" description="Low complexity" evidence="1">
    <location>
        <begin position="30"/>
        <end position="44"/>
    </location>
</feature>
<feature type="region of interest" description="Disordered" evidence="1">
    <location>
        <begin position="99"/>
        <end position="118"/>
    </location>
</feature>
<feature type="region of interest" description="Disordered" evidence="1">
    <location>
        <begin position="1"/>
        <end position="64"/>
    </location>
</feature>
<organism evidence="2">
    <name type="scientific">Pacific black duck adeno-associated virus</name>
    <dbReference type="NCBI Taxonomy" id="2759417"/>
    <lineage>
        <taxon>Viruses</taxon>
        <taxon>Monodnaviria</taxon>
        <taxon>Shotokuvirae</taxon>
        <taxon>Cossaviricota</taxon>
        <taxon>Quintoviricetes</taxon>
        <taxon>Piccovirales</taxon>
        <taxon>Parvoviridae</taxon>
        <taxon>Parvovirinae</taxon>
        <taxon>Dependoparvovirus</taxon>
    </lineage>
</organism>
<protein>
    <submittedName>
        <fullName evidence="2">Assembly activation protein</fullName>
    </submittedName>
</protein>
<accession>A0A7D7AHX9</accession>
<proteinExistence type="predicted"/>
<name>A0A7D7AHX9_9VIRU</name>
<evidence type="ECO:0000256" key="1">
    <source>
        <dbReference type="SAM" id="MobiDB-lite"/>
    </source>
</evidence>